<comment type="caution">
    <text evidence="2">The sequence shown here is derived from an EMBL/GenBank/DDBJ whole genome shotgun (WGS) entry which is preliminary data.</text>
</comment>
<dbReference type="RefSeq" id="WP_380035469.1">
    <property type="nucleotide sequence ID" value="NZ_JBHSEH010000004.1"/>
</dbReference>
<evidence type="ECO:0000313" key="3">
    <source>
        <dbReference type="Proteomes" id="UP001595998"/>
    </source>
</evidence>
<accession>A0ABV8XIY6</accession>
<proteinExistence type="predicted"/>
<dbReference type="InterPro" id="IPR003115">
    <property type="entry name" value="ParB_N"/>
</dbReference>
<name>A0ABV8XIY6_9DEIO</name>
<protein>
    <submittedName>
        <fullName evidence="2">ParB N-terminal domain-containing protein</fullName>
    </submittedName>
</protein>
<dbReference type="Proteomes" id="UP001595998">
    <property type="component" value="Unassembled WGS sequence"/>
</dbReference>
<dbReference type="SUPFAM" id="SSF110849">
    <property type="entry name" value="ParB/Sulfiredoxin"/>
    <property type="match status" value="1"/>
</dbReference>
<feature type="domain" description="ParB-like N-terminal" evidence="1">
    <location>
        <begin position="24"/>
        <end position="93"/>
    </location>
</feature>
<gene>
    <name evidence="2" type="ORF">ACFOZ9_01415</name>
</gene>
<dbReference type="EMBL" id="JBHSEH010000004">
    <property type="protein sequence ID" value="MFC4424851.1"/>
    <property type="molecule type" value="Genomic_DNA"/>
</dbReference>
<dbReference type="Gene3D" id="3.90.1530.10">
    <property type="entry name" value="Conserved hypothetical protein from pyrococcus furiosus pfu- 392566-001, ParB domain"/>
    <property type="match status" value="1"/>
</dbReference>
<evidence type="ECO:0000259" key="1">
    <source>
        <dbReference type="Pfam" id="PF02195"/>
    </source>
</evidence>
<dbReference type="Pfam" id="PF02195">
    <property type="entry name" value="ParB_N"/>
    <property type="match status" value="1"/>
</dbReference>
<dbReference type="InterPro" id="IPR036086">
    <property type="entry name" value="ParB/Sulfiredoxin_sf"/>
</dbReference>
<sequence length="123" mass="13576">MQPRLLNETGVLTPVGGLKLHPRNPNAGNVDVIAESIRTNGFYGAEVVQKSTGHILKGNHTFQAACQVGLPQIPVFWLDVDDAAALRILLVDNRHPTERAVRPVRDQRPSLLSFLLPLKTYSF</sequence>
<reference evidence="3" key="1">
    <citation type="journal article" date="2019" name="Int. J. Syst. Evol. Microbiol.">
        <title>The Global Catalogue of Microorganisms (GCM) 10K type strain sequencing project: providing services to taxonomists for standard genome sequencing and annotation.</title>
        <authorList>
            <consortium name="The Broad Institute Genomics Platform"/>
            <consortium name="The Broad Institute Genome Sequencing Center for Infectious Disease"/>
            <person name="Wu L."/>
            <person name="Ma J."/>
        </authorList>
    </citation>
    <scope>NUCLEOTIDE SEQUENCE [LARGE SCALE GENOMIC DNA]</scope>
    <source>
        <strain evidence="3">CCUG 56029</strain>
    </source>
</reference>
<evidence type="ECO:0000313" key="2">
    <source>
        <dbReference type="EMBL" id="MFC4424851.1"/>
    </source>
</evidence>
<organism evidence="2 3">
    <name type="scientific">Deinococcus navajonensis</name>
    <dbReference type="NCBI Taxonomy" id="309884"/>
    <lineage>
        <taxon>Bacteria</taxon>
        <taxon>Thermotogati</taxon>
        <taxon>Deinococcota</taxon>
        <taxon>Deinococci</taxon>
        <taxon>Deinococcales</taxon>
        <taxon>Deinococcaceae</taxon>
        <taxon>Deinococcus</taxon>
    </lineage>
</organism>
<keyword evidence="3" id="KW-1185">Reference proteome</keyword>